<comment type="caution">
    <text evidence="3">The sequence shown here is derived from an EMBL/GenBank/DDBJ whole genome shotgun (WGS) entry which is preliminary data.</text>
</comment>
<evidence type="ECO:0000256" key="2">
    <source>
        <dbReference type="SAM" id="Phobius"/>
    </source>
</evidence>
<dbReference type="EMBL" id="JASBNA010000009">
    <property type="protein sequence ID" value="KAK7689236.1"/>
    <property type="molecule type" value="Genomic_DNA"/>
</dbReference>
<dbReference type="AlphaFoldDB" id="A0AAW0GIF6"/>
<name>A0AAW0GIF6_9APHY</name>
<evidence type="ECO:0000256" key="1">
    <source>
        <dbReference type="SAM" id="MobiDB-lite"/>
    </source>
</evidence>
<sequence length="179" mass="20044">MSYSSPFDGDSTQAHSPHYSSRTSHWEEYDRLSMGNQAIDDKVLTLHNKIVTIVDDARGVAYRWNEAKESVYAISEKVGIVVGWYRKFYPQHAEPIRNPPDYTPVNTVSIRATSDAVGRSQMTYSRSRTDEDYVFFGYAILAFLVLGLIIGLCIFVIQLFILGICIVILVLVLSGGVGL</sequence>
<evidence type="ECO:0000313" key="4">
    <source>
        <dbReference type="Proteomes" id="UP001385951"/>
    </source>
</evidence>
<keyword evidence="2" id="KW-0472">Membrane</keyword>
<feature type="transmembrane region" description="Helical" evidence="2">
    <location>
        <begin position="156"/>
        <end position="177"/>
    </location>
</feature>
<keyword evidence="2" id="KW-0812">Transmembrane</keyword>
<reference evidence="3 4" key="1">
    <citation type="submission" date="2022-09" db="EMBL/GenBank/DDBJ databases">
        <authorList>
            <person name="Palmer J.M."/>
        </authorList>
    </citation>
    <scope>NUCLEOTIDE SEQUENCE [LARGE SCALE GENOMIC DNA]</scope>
    <source>
        <strain evidence="3 4">DSM 7382</strain>
    </source>
</reference>
<keyword evidence="4" id="KW-1185">Reference proteome</keyword>
<accession>A0AAW0GIF6</accession>
<proteinExistence type="predicted"/>
<keyword evidence="2" id="KW-1133">Transmembrane helix</keyword>
<evidence type="ECO:0000313" key="3">
    <source>
        <dbReference type="EMBL" id="KAK7689236.1"/>
    </source>
</evidence>
<protein>
    <submittedName>
        <fullName evidence="3">Uncharacterized protein</fullName>
    </submittedName>
</protein>
<dbReference type="Proteomes" id="UP001385951">
    <property type="component" value="Unassembled WGS sequence"/>
</dbReference>
<feature type="transmembrane region" description="Helical" evidence="2">
    <location>
        <begin position="133"/>
        <end position="150"/>
    </location>
</feature>
<gene>
    <name evidence="3" type="ORF">QCA50_007927</name>
</gene>
<feature type="region of interest" description="Disordered" evidence="1">
    <location>
        <begin position="1"/>
        <end position="22"/>
    </location>
</feature>
<organism evidence="3 4">
    <name type="scientific">Cerrena zonata</name>
    <dbReference type="NCBI Taxonomy" id="2478898"/>
    <lineage>
        <taxon>Eukaryota</taxon>
        <taxon>Fungi</taxon>
        <taxon>Dikarya</taxon>
        <taxon>Basidiomycota</taxon>
        <taxon>Agaricomycotina</taxon>
        <taxon>Agaricomycetes</taxon>
        <taxon>Polyporales</taxon>
        <taxon>Cerrenaceae</taxon>
        <taxon>Cerrena</taxon>
    </lineage>
</organism>